<dbReference type="Gene3D" id="3.60.21.70">
    <property type="entry name" value="PhoD-like phosphatase"/>
    <property type="match status" value="1"/>
</dbReference>
<dbReference type="Pfam" id="PF09423">
    <property type="entry name" value="PhoD"/>
    <property type="match status" value="1"/>
</dbReference>
<comment type="caution">
    <text evidence="3">The sequence shown here is derived from an EMBL/GenBank/DDBJ whole genome shotgun (WGS) entry which is preliminary data.</text>
</comment>
<evidence type="ECO:0000259" key="2">
    <source>
        <dbReference type="Pfam" id="PF16655"/>
    </source>
</evidence>
<dbReference type="Gene3D" id="2.60.40.380">
    <property type="entry name" value="Purple acid phosphatase-like, N-terminal"/>
    <property type="match status" value="1"/>
</dbReference>
<sequence length="544" mass="60013">MMLDLDRRGLLRLGSLGIGALAAPLAVPAAASLIAARGFTHNVASGEPRAASVMLWTRYVPTSGEARLSWQVAESADFARIVAEGSVTARPEQDHCVKPVAEGLQPGRWYFYRFMDGSGQASPVGRTRTLPQGPTQRFNLGVFSCSNLPFGWFNAYGHAAARDDLDLIVHLGDYLYEYERGRYPDGDLALAQRVIEPAGEIIALADYRLRYAAYRADADLQRLHQSFPMVMMWDDHEIANDAWMGGAENHQPETEGDWNARRAAAMRAYREWLPVSDNVWDSYEIGDLATLFRPETRLTGRTQPLDLGAALAGQQDPAAAMVAFRDGSWQDQARSMLGAEQERWLADGFAASTRAGQKWQILAQQVIMGSVRMAPDIAAMLPAQAGEDIRRMVMAGALAAQAGLPFNLDMWDGYPAARKRLLQSALAADANLITLSGDSHNAWAFDLDLDGTPAGVDLAVQAVTSPGYETYVPWVKPDDLMKVTVAANPQLKWADLSRRGYMTVQIEPEQARCEWLFLDSIRERSTTIAKRHSMQVLRGTNRLI</sequence>
<dbReference type="InterPro" id="IPR038607">
    <property type="entry name" value="PhoD-like_sf"/>
</dbReference>
<dbReference type="AlphaFoldDB" id="A0A6I4TR04"/>
<dbReference type="Pfam" id="PF16655">
    <property type="entry name" value="PhoD_N"/>
    <property type="match status" value="1"/>
</dbReference>
<keyword evidence="4" id="KW-1185">Reference proteome</keyword>
<dbReference type="PANTHER" id="PTHR43606:SF2">
    <property type="entry name" value="ALKALINE PHOSPHATASE FAMILY PROTEIN (AFU_ORTHOLOGUE AFUA_5G03860)"/>
    <property type="match status" value="1"/>
</dbReference>
<dbReference type="InterPro" id="IPR006311">
    <property type="entry name" value="TAT_signal"/>
</dbReference>
<organism evidence="3 4">
    <name type="scientific">Croceibacterium xixiisoli</name>
    <dbReference type="NCBI Taxonomy" id="1476466"/>
    <lineage>
        <taxon>Bacteria</taxon>
        <taxon>Pseudomonadati</taxon>
        <taxon>Pseudomonadota</taxon>
        <taxon>Alphaproteobacteria</taxon>
        <taxon>Sphingomonadales</taxon>
        <taxon>Erythrobacteraceae</taxon>
        <taxon>Croceibacterium</taxon>
    </lineage>
</organism>
<feature type="domain" description="Phospholipase D N-terminal" evidence="2">
    <location>
        <begin position="41"/>
        <end position="129"/>
    </location>
</feature>
<evidence type="ECO:0000259" key="1">
    <source>
        <dbReference type="Pfam" id="PF09423"/>
    </source>
</evidence>
<proteinExistence type="predicted"/>
<evidence type="ECO:0000313" key="3">
    <source>
        <dbReference type="EMBL" id="MXO98332.1"/>
    </source>
</evidence>
<name>A0A6I4TR04_9SPHN</name>
<feature type="domain" description="PhoD-like phosphatase metallophosphatase" evidence="1">
    <location>
        <begin position="140"/>
        <end position="515"/>
    </location>
</feature>
<dbReference type="SUPFAM" id="SSF56300">
    <property type="entry name" value="Metallo-dependent phosphatases"/>
    <property type="match status" value="1"/>
</dbReference>
<dbReference type="OrthoDB" id="327733at2"/>
<dbReference type="EMBL" id="WTYJ01000001">
    <property type="protein sequence ID" value="MXO98332.1"/>
    <property type="molecule type" value="Genomic_DNA"/>
</dbReference>
<dbReference type="PROSITE" id="PS51318">
    <property type="entry name" value="TAT"/>
    <property type="match status" value="1"/>
</dbReference>
<dbReference type="InterPro" id="IPR052900">
    <property type="entry name" value="Phospholipid_Metab_Enz"/>
</dbReference>
<dbReference type="Proteomes" id="UP000469430">
    <property type="component" value="Unassembled WGS sequence"/>
</dbReference>
<dbReference type="InterPro" id="IPR029052">
    <property type="entry name" value="Metallo-depent_PP-like"/>
</dbReference>
<gene>
    <name evidence="3" type="ORF">GRI97_04955</name>
</gene>
<dbReference type="InterPro" id="IPR018946">
    <property type="entry name" value="PhoD-like_MPP"/>
</dbReference>
<dbReference type="InterPro" id="IPR032093">
    <property type="entry name" value="PhoD_N"/>
</dbReference>
<accession>A0A6I4TR04</accession>
<protein>
    <submittedName>
        <fullName evidence="3">Alkaline phosphatase</fullName>
    </submittedName>
</protein>
<dbReference type="PANTHER" id="PTHR43606">
    <property type="entry name" value="PHOSPHATASE, PUTATIVE (AFU_ORTHOLOGUE AFUA_6G08710)-RELATED"/>
    <property type="match status" value="1"/>
</dbReference>
<dbReference type="CDD" id="cd07389">
    <property type="entry name" value="MPP_PhoD"/>
    <property type="match status" value="1"/>
</dbReference>
<evidence type="ECO:0000313" key="4">
    <source>
        <dbReference type="Proteomes" id="UP000469430"/>
    </source>
</evidence>
<reference evidence="3 4" key="1">
    <citation type="submission" date="2019-12" db="EMBL/GenBank/DDBJ databases">
        <title>Genomic-based taxomic classification of the family Erythrobacteraceae.</title>
        <authorList>
            <person name="Xu L."/>
        </authorList>
    </citation>
    <scope>NUCLEOTIDE SEQUENCE [LARGE SCALE GENOMIC DNA]</scope>
    <source>
        <strain evidence="3 4">S36</strain>
    </source>
</reference>